<dbReference type="InterPro" id="IPR010209">
    <property type="entry name" value="Ion_transpt_RnfG/RsxG"/>
</dbReference>
<dbReference type="GO" id="GO:0005886">
    <property type="term" value="C:plasma membrane"/>
    <property type="evidence" value="ECO:0007669"/>
    <property type="project" value="UniProtKB-SubCell"/>
</dbReference>
<dbReference type="Gene3D" id="3.90.1010.20">
    <property type="match status" value="1"/>
</dbReference>
<keyword evidence="6" id="KW-0812">Transmembrane</keyword>
<dbReference type="Pfam" id="PF04205">
    <property type="entry name" value="FMN_bind"/>
    <property type="match status" value="1"/>
</dbReference>
<keyword evidence="6" id="KW-1278">Translocase</keyword>
<proteinExistence type="inferred from homology"/>
<organism evidence="9 10">
    <name type="scientific">Steroidobacter denitrificans</name>
    <dbReference type="NCBI Taxonomy" id="465721"/>
    <lineage>
        <taxon>Bacteria</taxon>
        <taxon>Pseudomonadati</taxon>
        <taxon>Pseudomonadota</taxon>
        <taxon>Gammaproteobacteria</taxon>
        <taxon>Steroidobacterales</taxon>
        <taxon>Steroidobacteraceae</taxon>
        <taxon>Steroidobacter</taxon>
    </lineage>
</organism>
<keyword evidence="4 6" id="KW-0288">FMN</keyword>
<dbReference type="Proteomes" id="UP000070250">
    <property type="component" value="Chromosome"/>
</dbReference>
<comment type="subunit">
    <text evidence="6">The complex is composed of six subunits: RnfA, RnfB, RnfC, RnfD, RnfE and RnfG.</text>
</comment>
<comment type="function">
    <text evidence="6">Part of a membrane-bound complex that couples electron transfer with translocation of ions across the membrane.</text>
</comment>
<comment type="cofactor">
    <cofactor evidence="6">
        <name>FMN</name>
        <dbReference type="ChEBI" id="CHEBI:58210"/>
    </cofactor>
</comment>
<keyword evidence="5 6" id="KW-0249">Electron transport</keyword>
<gene>
    <name evidence="6" type="primary">rnfG</name>
    <name evidence="9" type="ORF">ACG33_04070</name>
</gene>
<dbReference type="STRING" id="465721.ACG33_04070"/>
<keyword evidence="6" id="KW-0997">Cell inner membrane</keyword>
<dbReference type="KEGG" id="sdf:ACG33_04070"/>
<dbReference type="AlphaFoldDB" id="A0A127F9L7"/>
<keyword evidence="6" id="KW-0472">Membrane</keyword>
<dbReference type="GO" id="GO:0022900">
    <property type="term" value="P:electron transport chain"/>
    <property type="evidence" value="ECO:0007669"/>
    <property type="project" value="UniProtKB-UniRule"/>
</dbReference>
<dbReference type="PANTHER" id="PTHR36118">
    <property type="entry name" value="ION-TRANSLOCATING OXIDOREDUCTASE COMPLEX SUBUNIT G"/>
    <property type="match status" value="1"/>
</dbReference>
<evidence type="ECO:0000256" key="6">
    <source>
        <dbReference type="HAMAP-Rule" id="MF_00479"/>
    </source>
</evidence>
<evidence type="ECO:0000256" key="5">
    <source>
        <dbReference type="ARBA" id="ARBA00022982"/>
    </source>
</evidence>
<accession>A0A127F9L7</accession>
<keyword evidence="1 6" id="KW-0813">Transport</keyword>
<dbReference type="NCBIfam" id="TIGR01947">
    <property type="entry name" value="rnfG"/>
    <property type="match status" value="1"/>
</dbReference>
<name>A0A127F9L7_STEDE</name>
<sequence length="242" mass="26020">MRTERPTTVPPAPWKQAVVIILLAASIGAVLAGIAHCTRDHGEHDSQAWIREHLEALLPAQLADNDPLNDRLVVTAPDMLGTTRPVTIYRARRAGEPTAIVMRTVAPGYRGPIELLVAIDCDGTLIGVRVLNHDETPGLGDAFEQREPQWLQRFSGLSLSHPPQARWALEHDGGDFDALTGATITSRAIVTAVRRALEYHQQERVQLCGIPARPDRAPALPSSDVPADSPGHSPAGPAGEAP</sequence>
<evidence type="ECO:0000256" key="2">
    <source>
        <dbReference type="ARBA" id="ARBA00022553"/>
    </source>
</evidence>
<evidence type="ECO:0000259" key="8">
    <source>
        <dbReference type="SMART" id="SM00900"/>
    </source>
</evidence>
<evidence type="ECO:0000313" key="10">
    <source>
        <dbReference type="Proteomes" id="UP000070250"/>
    </source>
</evidence>
<evidence type="ECO:0000256" key="3">
    <source>
        <dbReference type="ARBA" id="ARBA00022630"/>
    </source>
</evidence>
<dbReference type="EC" id="7.-.-.-" evidence="6"/>
<keyword evidence="6" id="KW-1003">Cell membrane</keyword>
<evidence type="ECO:0000256" key="1">
    <source>
        <dbReference type="ARBA" id="ARBA00022448"/>
    </source>
</evidence>
<keyword evidence="3 6" id="KW-0285">Flavoprotein</keyword>
<evidence type="ECO:0000313" key="9">
    <source>
        <dbReference type="EMBL" id="AMN46295.1"/>
    </source>
</evidence>
<comment type="subcellular location">
    <subcellularLocation>
        <location evidence="6">Cell inner membrane</location>
        <topology evidence="6">Single-pass membrane protein</topology>
    </subcellularLocation>
</comment>
<dbReference type="PANTHER" id="PTHR36118:SF1">
    <property type="entry name" value="ION-TRANSLOCATING OXIDOREDUCTASE COMPLEX SUBUNIT G"/>
    <property type="match status" value="1"/>
</dbReference>
<feature type="region of interest" description="Disordered" evidence="7">
    <location>
        <begin position="212"/>
        <end position="242"/>
    </location>
</feature>
<dbReference type="InterPro" id="IPR007329">
    <property type="entry name" value="FMN-bd"/>
</dbReference>
<dbReference type="GO" id="GO:0009055">
    <property type="term" value="F:electron transfer activity"/>
    <property type="evidence" value="ECO:0007669"/>
    <property type="project" value="InterPro"/>
</dbReference>
<dbReference type="HAMAP" id="MF_00479">
    <property type="entry name" value="RsxG_RnfG"/>
    <property type="match status" value="1"/>
</dbReference>
<keyword evidence="2 6" id="KW-0597">Phosphoprotein</keyword>
<comment type="similarity">
    <text evidence="6">Belongs to the RnfG family.</text>
</comment>
<protein>
    <recommendedName>
        <fullName evidence="6">Ion-translocating oxidoreductase complex subunit G</fullName>
        <ecNumber evidence="6">7.-.-.-</ecNumber>
    </recommendedName>
    <alternativeName>
        <fullName evidence="6">Rnf electron transport complex subunit G</fullName>
    </alternativeName>
</protein>
<evidence type="ECO:0000256" key="4">
    <source>
        <dbReference type="ARBA" id="ARBA00022643"/>
    </source>
</evidence>
<dbReference type="SMART" id="SM00900">
    <property type="entry name" value="FMN_bind"/>
    <property type="match status" value="1"/>
</dbReference>
<feature type="domain" description="FMN-binding" evidence="8">
    <location>
        <begin position="108"/>
        <end position="200"/>
    </location>
</feature>
<feature type="modified residue" description="FMN phosphoryl threonine" evidence="6">
    <location>
        <position position="183"/>
    </location>
</feature>
<dbReference type="RefSeq" id="WP_168160011.1">
    <property type="nucleotide sequence ID" value="NZ_CP011971.1"/>
</dbReference>
<evidence type="ECO:0000256" key="7">
    <source>
        <dbReference type="SAM" id="MobiDB-lite"/>
    </source>
</evidence>
<dbReference type="GO" id="GO:0010181">
    <property type="term" value="F:FMN binding"/>
    <property type="evidence" value="ECO:0007669"/>
    <property type="project" value="InterPro"/>
</dbReference>
<dbReference type="EMBL" id="CP011971">
    <property type="protein sequence ID" value="AMN46295.1"/>
    <property type="molecule type" value="Genomic_DNA"/>
</dbReference>
<keyword evidence="10" id="KW-1185">Reference proteome</keyword>
<reference evidence="9 10" key="1">
    <citation type="submission" date="2015-06" db="EMBL/GenBank/DDBJ databases">
        <title>A Comprehensive Approach to Explore the Metabolic and Phylogenetic Diversity of Bacterial Steroid Degradation in the Environment: Testosterone as an Example.</title>
        <authorList>
            <person name="Yang F.-C."/>
            <person name="Chen Y.-L."/>
            <person name="Yu C.-P."/>
            <person name="Tang S.-L."/>
            <person name="Wang P.-H."/>
            <person name="Ismail W."/>
            <person name="Wang C.-H."/>
            <person name="Yang C.-Y."/>
            <person name="Chiang Y.-R."/>
        </authorList>
    </citation>
    <scope>NUCLEOTIDE SEQUENCE [LARGE SCALE GENOMIC DNA]</scope>
    <source>
        <strain evidence="9 10">DSM 18526</strain>
    </source>
</reference>
<keyword evidence="6" id="KW-1133">Transmembrane helix</keyword>